<dbReference type="AlphaFoldDB" id="A0A556V4L5"/>
<organism evidence="11 12">
    <name type="scientific">Bagarius yarrelli</name>
    <name type="common">Goonch</name>
    <name type="synonym">Bagrus yarrelli</name>
    <dbReference type="NCBI Taxonomy" id="175774"/>
    <lineage>
        <taxon>Eukaryota</taxon>
        <taxon>Metazoa</taxon>
        <taxon>Chordata</taxon>
        <taxon>Craniata</taxon>
        <taxon>Vertebrata</taxon>
        <taxon>Euteleostomi</taxon>
        <taxon>Actinopterygii</taxon>
        <taxon>Neopterygii</taxon>
        <taxon>Teleostei</taxon>
        <taxon>Ostariophysi</taxon>
        <taxon>Siluriformes</taxon>
        <taxon>Sisoridae</taxon>
        <taxon>Sisorinae</taxon>
        <taxon>Bagarius</taxon>
    </lineage>
</organism>
<dbReference type="SUPFAM" id="SSF57716">
    <property type="entry name" value="Glucocorticoid receptor-like (DNA-binding domain)"/>
    <property type="match status" value="1"/>
</dbReference>
<dbReference type="EMBL" id="VCAZ01000118">
    <property type="protein sequence ID" value="TSU50034.1"/>
    <property type="molecule type" value="Genomic_DNA"/>
</dbReference>
<keyword evidence="12" id="KW-1185">Reference proteome</keyword>
<keyword evidence="2" id="KW-0863">Zinc-finger</keyword>
<dbReference type="PANTHER" id="PTHR24085:SF7">
    <property type="entry name" value="RETINOIC ACID RECEPTOR GAMMA"/>
    <property type="match status" value="1"/>
</dbReference>
<dbReference type="OrthoDB" id="5984981at2759"/>
<keyword evidence="4" id="KW-0805">Transcription regulation</keyword>
<evidence type="ECO:0000259" key="10">
    <source>
        <dbReference type="PROSITE" id="PS51030"/>
    </source>
</evidence>
<dbReference type="GO" id="GO:0005634">
    <property type="term" value="C:nucleus"/>
    <property type="evidence" value="ECO:0007669"/>
    <property type="project" value="TreeGrafter"/>
</dbReference>
<dbReference type="Gene3D" id="3.30.50.10">
    <property type="entry name" value="Erythroid Transcription Factor GATA-1, subunit A"/>
    <property type="match status" value="1"/>
</dbReference>
<dbReference type="GO" id="GO:0035259">
    <property type="term" value="F:nuclear glucocorticoid receptor binding"/>
    <property type="evidence" value="ECO:0007669"/>
    <property type="project" value="TreeGrafter"/>
</dbReference>
<feature type="compositionally biased region" description="Acidic residues" evidence="9">
    <location>
        <begin position="157"/>
        <end position="177"/>
    </location>
</feature>
<feature type="compositionally biased region" description="Acidic residues" evidence="9">
    <location>
        <begin position="134"/>
        <end position="149"/>
    </location>
</feature>
<comment type="caution">
    <text evidence="11">The sequence shown here is derived from an EMBL/GenBank/DDBJ whole genome shotgun (WGS) entry which is preliminary data.</text>
</comment>
<evidence type="ECO:0000313" key="11">
    <source>
        <dbReference type="EMBL" id="TSU50034.1"/>
    </source>
</evidence>
<accession>A0A556V4L5</accession>
<dbReference type="GO" id="GO:0008270">
    <property type="term" value="F:zinc ion binding"/>
    <property type="evidence" value="ECO:0007669"/>
    <property type="project" value="UniProtKB-KW"/>
</dbReference>
<evidence type="ECO:0000256" key="5">
    <source>
        <dbReference type="ARBA" id="ARBA00023125"/>
    </source>
</evidence>
<keyword evidence="3" id="KW-0862">Zinc</keyword>
<dbReference type="InterPro" id="IPR013088">
    <property type="entry name" value="Znf_NHR/GATA"/>
</dbReference>
<dbReference type="GO" id="GO:0000978">
    <property type="term" value="F:RNA polymerase II cis-regulatory region sequence-specific DNA binding"/>
    <property type="evidence" value="ECO:0007669"/>
    <property type="project" value="TreeGrafter"/>
</dbReference>
<evidence type="ECO:0000256" key="8">
    <source>
        <dbReference type="ARBA" id="ARBA00023242"/>
    </source>
</evidence>
<dbReference type="InterPro" id="IPR001628">
    <property type="entry name" value="Znf_hrmn_rcpt"/>
</dbReference>
<feature type="compositionally biased region" description="Basic and acidic residues" evidence="9">
    <location>
        <begin position="191"/>
        <end position="201"/>
    </location>
</feature>
<evidence type="ECO:0000256" key="4">
    <source>
        <dbReference type="ARBA" id="ARBA00023015"/>
    </source>
</evidence>
<dbReference type="Pfam" id="PF00105">
    <property type="entry name" value="zf-C4"/>
    <property type="match status" value="1"/>
</dbReference>
<keyword evidence="5" id="KW-0238">DNA-binding</keyword>
<evidence type="ECO:0000256" key="7">
    <source>
        <dbReference type="ARBA" id="ARBA00023170"/>
    </source>
</evidence>
<dbReference type="PROSITE" id="PS51030">
    <property type="entry name" value="NUCLEAR_REC_DBD_2"/>
    <property type="match status" value="1"/>
</dbReference>
<keyword evidence="7 11" id="KW-0675">Receptor</keyword>
<dbReference type="GO" id="GO:0005667">
    <property type="term" value="C:transcription regulator complex"/>
    <property type="evidence" value="ECO:0007669"/>
    <property type="project" value="TreeGrafter"/>
</dbReference>
<evidence type="ECO:0000256" key="9">
    <source>
        <dbReference type="SAM" id="MobiDB-lite"/>
    </source>
</evidence>
<dbReference type="CDD" id="cd06916">
    <property type="entry name" value="NR_DBD_like"/>
    <property type="match status" value="1"/>
</dbReference>
<evidence type="ECO:0000256" key="6">
    <source>
        <dbReference type="ARBA" id="ARBA00023163"/>
    </source>
</evidence>
<keyword evidence="6" id="KW-0804">Transcription</keyword>
<dbReference type="GO" id="GO:0071376">
    <property type="term" value="P:cellular response to corticotropin-releasing hormone stimulus"/>
    <property type="evidence" value="ECO:0007669"/>
    <property type="project" value="TreeGrafter"/>
</dbReference>
<evidence type="ECO:0000256" key="1">
    <source>
        <dbReference type="ARBA" id="ARBA00022723"/>
    </source>
</evidence>
<dbReference type="Proteomes" id="UP000319801">
    <property type="component" value="Unassembled WGS sequence"/>
</dbReference>
<keyword evidence="8" id="KW-0539">Nucleus</keyword>
<evidence type="ECO:0000256" key="3">
    <source>
        <dbReference type="ARBA" id="ARBA00022833"/>
    </source>
</evidence>
<dbReference type="PANTHER" id="PTHR24085">
    <property type="entry name" value="NUCLEAR HORMONE RECEPTOR"/>
    <property type="match status" value="1"/>
</dbReference>
<evidence type="ECO:0000256" key="2">
    <source>
        <dbReference type="ARBA" id="ARBA00022771"/>
    </source>
</evidence>
<dbReference type="PRINTS" id="PR00047">
    <property type="entry name" value="STROIDFINGER"/>
</dbReference>
<feature type="domain" description="Nuclear receptor" evidence="10">
    <location>
        <begin position="54"/>
        <end position="116"/>
    </location>
</feature>
<evidence type="ECO:0000313" key="12">
    <source>
        <dbReference type="Proteomes" id="UP000319801"/>
    </source>
</evidence>
<dbReference type="GO" id="GO:0000981">
    <property type="term" value="F:DNA-binding transcription factor activity, RNA polymerase II-specific"/>
    <property type="evidence" value="ECO:0007669"/>
    <property type="project" value="TreeGrafter"/>
</dbReference>
<proteinExistence type="predicted"/>
<name>A0A556V4L5_BAGYA</name>
<reference evidence="11 12" key="1">
    <citation type="journal article" date="2019" name="Genome Biol. Evol.">
        <title>Whole-Genome Sequencing of the Giant Devil Catfish, Bagarius yarrelli.</title>
        <authorList>
            <person name="Jiang W."/>
            <person name="Lv Y."/>
            <person name="Cheng L."/>
            <person name="Yang K."/>
            <person name="Chao B."/>
            <person name="Wang X."/>
            <person name="Li Y."/>
            <person name="Pan X."/>
            <person name="You X."/>
            <person name="Zhang Y."/>
            <person name="Yang J."/>
            <person name="Li J."/>
            <person name="Zhang X."/>
            <person name="Liu S."/>
            <person name="Sun C."/>
            <person name="Yang J."/>
            <person name="Shi Q."/>
        </authorList>
    </citation>
    <scope>NUCLEOTIDE SEQUENCE [LARGE SCALE GENOMIC DNA]</scope>
    <source>
        <strain evidence="11">JWS20170419001</strain>
        <tissue evidence="11">Muscle</tissue>
    </source>
</reference>
<dbReference type="SMART" id="SM00399">
    <property type="entry name" value="ZnF_C4"/>
    <property type="match status" value="1"/>
</dbReference>
<feature type="region of interest" description="Disordered" evidence="9">
    <location>
        <begin position="116"/>
        <end position="201"/>
    </location>
</feature>
<keyword evidence="1" id="KW-0479">Metal-binding</keyword>
<gene>
    <name evidence="11" type="ORF">Baya_12963</name>
</gene>
<protein>
    <submittedName>
        <fullName evidence="11">Retinoic acid receptor gamma</fullName>
    </submittedName>
</protein>
<sequence length="201" mass="23258">MATNRERPVGHMTGFYPFAFNPMRSHAPFELLASGRLLGRYGADLQKEMAALCYHYGVSSCEGCKGFFRRSIQKNMIYTCHRDKNCQINKVTRNRCQFCRLQKCFEMLENPEVFEENVPPPAIQTIKRERDEDSAPAEEEDEEDECVEEEREKGGESEQEEEWNILQEEEEEEELELQEQKQNTALPGEGQEGRHPAGAET</sequence>